<dbReference type="PANTHER" id="PTHR11014:SF63">
    <property type="entry name" value="METALLOPEPTIDASE, PUTATIVE (AFU_ORTHOLOGUE AFUA_6G09600)-RELATED"/>
    <property type="match status" value="1"/>
</dbReference>
<dbReference type="SUPFAM" id="SSF55031">
    <property type="entry name" value="Bacterial exopeptidase dimerisation domain"/>
    <property type="match status" value="1"/>
</dbReference>
<keyword evidence="5" id="KW-0479">Metal-binding</keyword>
<dbReference type="GO" id="GO:0046872">
    <property type="term" value="F:metal ion binding"/>
    <property type="evidence" value="ECO:0007669"/>
    <property type="project" value="UniProtKB-KW"/>
</dbReference>
<keyword evidence="2 7" id="KW-0378">Hydrolase</keyword>
<dbReference type="Proteomes" id="UP000234384">
    <property type="component" value="Unassembled WGS sequence"/>
</dbReference>
<dbReference type="Gene3D" id="3.40.630.10">
    <property type="entry name" value="Zn peptidases"/>
    <property type="match status" value="1"/>
</dbReference>
<evidence type="ECO:0000256" key="2">
    <source>
        <dbReference type="ARBA" id="ARBA00022801"/>
    </source>
</evidence>
<evidence type="ECO:0000256" key="4">
    <source>
        <dbReference type="ARBA" id="ARBA00023154"/>
    </source>
</evidence>
<evidence type="ECO:0000259" key="6">
    <source>
        <dbReference type="Pfam" id="PF07687"/>
    </source>
</evidence>
<evidence type="ECO:0000256" key="3">
    <source>
        <dbReference type="ARBA" id="ARBA00022915"/>
    </source>
</evidence>
<feature type="binding site" evidence="5">
    <location>
        <position position="101"/>
    </location>
    <ligand>
        <name>Mn(2+)</name>
        <dbReference type="ChEBI" id="CHEBI:29035"/>
        <label>2</label>
    </ligand>
</feature>
<dbReference type="Pfam" id="PF01546">
    <property type="entry name" value="Peptidase_M20"/>
    <property type="match status" value="1"/>
</dbReference>
<proteinExistence type="predicted"/>
<reference evidence="7 8" key="1">
    <citation type="submission" date="2017-12" db="EMBL/GenBank/DDBJ databases">
        <title>Phylogenetic diversity of female urinary microbiome.</title>
        <authorList>
            <person name="Thomas-White K."/>
            <person name="Wolfe A.J."/>
        </authorList>
    </citation>
    <scope>NUCLEOTIDE SEQUENCE [LARGE SCALE GENOMIC DNA]</scope>
    <source>
        <strain evidence="7 8">UMB0898</strain>
    </source>
</reference>
<dbReference type="PANTHER" id="PTHR11014">
    <property type="entry name" value="PEPTIDASE M20 FAMILY MEMBER"/>
    <property type="match status" value="1"/>
</dbReference>
<gene>
    <name evidence="7" type="ORF">CYJ57_06305</name>
</gene>
<evidence type="ECO:0000256" key="1">
    <source>
        <dbReference type="ARBA" id="ARBA00022605"/>
    </source>
</evidence>
<dbReference type="PIRSF" id="PIRSF005962">
    <property type="entry name" value="Pept_M20D_amidohydro"/>
    <property type="match status" value="1"/>
</dbReference>
<keyword evidence="3" id="KW-0220">Diaminopimelate biosynthesis</keyword>
<dbReference type="GO" id="GO:0019877">
    <property type="term" value="P:diaminopimelate biosynthetic process"/>
    <property type="evidence" value="ECO:0007669"/>
    <property type="project" value="UniProtKB-KW"/>
</dbReference>
<dbReference type="Pfam" id="PF07687">
    <property type="entry name" value="M20_dimer"/>
    <property type="match status" value="1"/>
</dbReference>
<keyword evidence="1" id="KW-0028">Amino-acid biosynthesis</keyword>
<dbReference type="InterPro" id="IPR011650">
    <property type="entry name" value="Peptidase_M20_dimer"/>
</dbReference>
<evidence type="ECO:0000256" key="5">
    <source>
        <dbReference type="PIRSR" id="PIRSR005962-1"/>
    </source>
</evidence>
<dbReference type="GO" id="GO:0050118">
    <property type="term" value="F:N-acetyldiaminopimelate deacetylase activity"/>
    <property type="evidence" value="ECO:0007669"/>
    <property type="project" value="UniProtKB-ARBA"/>
</dbReference>
<feature type="binding site" evidence="5">
    <location>
        <position position="137"/>
    </location>
    <ligand>
        <name>Mn(2+)</name>
        <dbReference type="ChEBI" id="CHEBI:29035"/>
        <label>2</label>
    </ligand>
</feature>
<comment type="caution">
    <text evidence="7">The sequence shown here is derived from an EMBL/GenBank/DDBJ whole genome shotgun (WGS) entry which is preliminary data.</text>
</comment>
<dbReference type="EMBL" id="PKHE01000017">
    <property type="protein sequence ID" value="PKY87911.1"/>
    <property type="molecule type" value="Genomic_DNA"/>
</dbReference>
<feature type="binding site" evidence="5">
    <location>
        <position position="360"/>
    </location>
    <ligand>
        <name>Mn(2+)</name>
        <dbReference type="ChEBI" id="CHEBI:29035"/>
        <label>2</label>
    </ligand>
</feature>
<keyword evidence="4" id="KW-0457">Lysine biosynthesis</keyword>
<dbReference type="RefSeq" id="WP_101954561.1">
    <property type="nucleotide sequence ID" value="NZ_PKHE01000017.1"/>
</dbReference>
<evidence type="ECO:0000313" key="7">
    <source>
        <dbReference type="EMBL" id="PKY87911.1"/>
    </source>
</evidence>
<dbReference type="SUPFAM" id="SSF53187">
    <property type="entry name" value="Zn-dependent exopeptidases"/>
    <property type="match status" value="1"/>
</dbReference>
<dbReference type="GO" id="GO:0009085">
    <property type="term" value="P:lysine biosynthetic process"/>
    <property type="evidence" value="ECO:0007669"/>
    <property type="project" value="UniProtKB-KW"/>
</dbReference>
<feature type="binding site" evidence="5">
    <location>
        <position position="163"/>
    </location>
    <ligand>
        <name>Mn(2+)</name>
        <dbReference type="ChEBI" id="CHEBI:29035"/>
        <label>2</label>
    </ligand>
</feature>
<organism evidence="7 8">
    <name type="scientific">Falseniella ignava</name>
    <dbReference type="NCBI Taxonomy" id="137730"/>
    <lineage>
        <taxon>Bacteria</taxon>
        <taxon>Bacillati</taxon>
        <taxon>Bacillota</taxon>
        <taxon>Bacilli</taxon>
        <taxon>Lactobacillales</taxon>
        <taxon>Aerococcaceae</taxon>
        <taxon>Falseniella</taxon>
    </lineage>
</organism>
<dbReference type="InterPro" id="IPR002933">
    <property type="entry name" value="Peptidase_M20"/>
</dbReference>
<name>A0A2I1JWY5_9LACT</name>
<dbReference type="FunFam" id="3.30.70.360:FF:000001">
    <property type="entry name" value="N-acetyldiaminopimelate deacetylase"/>
    <property type="match status" value="1"/>
</dbReference>
<evidence type="ECO:0000313" key="8">
    <source>
        <dbReference type="Proteomes" id="UP000234384"/>
    </source>
</evidence>
<keyword evidence="5" id="KW-0464">Manganese</keyword>
<dbReference type="InterPro" id="IPR017439">
    <property type="entry name" value="Amidohydrolase"/>
</dbReference>
<dbReference type="OrthoDB" id="9776731at2"/>
<dbReference type="NCBIfam" id="TIGR01891">
    <property type="entry name" value="amidohydrolases"/>
    <property type="match status" value="1"/>
</dbReference>
<feature type="domain" description="Peptidase M20 dimerisation" evidence="6">
    <location>
        <begin position="186"/>
        <end position="283"/>
    </location>
</feature>
<dbReference type="InterPro" id="IPR036264">
    <property type="entry name" value="Bact_exopeptidase_dim_dom"/>
</dbReference>
<dbReference type="Gene3D" id="3.30.70.360">
    <property type="match status" value="1"/>
</dbReference>
<protein>
    <submittedName>
        <fullName evidence="7">Amidohydrolase</fullName>
    </submittedName>
</protein>
<comment type="cofactor">
    <cofactor evidence="5">
        <name>Mn(2+)</name>
        <dbReference type="ChEBI" id="CHEBI:29035"/>
    </cofactor>
    <text evidence="5">The Mn(2+) ion enhances activity.</text>
</comment>
<dbReference type="AlphaFoldDB" id="A0A2I1JWY5"/>
<sequence>MTNYFQEALQLKDKMIENRRHLHQIPEVGLELPETKAFVKGKLEELGLTVKEYGESGLSVLIEGEKGPGKCLLIRADMDALPMKEESGLPFSATGDKAHACGHDMHTAIALGTVELLLAHRADFKGSVKFMFQPAEEIFKGSYMMIENGILEDPKVDVAIGLHTSQDDVPHGFSYNEGYVTTSSDNFKITVTGRGGHGAYPHLAIDSLDAAVKIYQSFNDLIAREVPAQDIATLTFGQLAGGTNANIIPETTVLQGTFRTYNPEIRQTIKERIDIILESIAKATRTQIELEYVAGVPSLMSNPELTHELVEYIREANDQLTIVPDIQIMASEDFAFVAERVPATFFMLHTKVEGNDRNHHDPRIQFNEDAMTDGVGIFATSAINWLNNN</sequence>
<dbReference type="CDD" id="cd03886">
    <property type="entry name" value="M20_Acy1"/>
    <property type="match status" value="1"/>
</dbReference>
<accession>A0A2I1JWY5</accession>
<feature type="binding site" evidence="5">
    <location>
        <position position="103"/>
    </location>
    <ligand>
        <name>Mn(2+)</name>
        <dbReference type="ChEBI" id="CHEBI:29035"/>
        <label>2</label>
    </ligand>
</feature>